<feature type="compositionally biased region" description="Basic and acidic residues" evidence="2">
    <location>
        <begin position="830"/>
        <end position="839"/>
    </location>
</feature>
<evidence type="ECO:0000256" key="2">
    <source>
        <dbReference type="SAM" id="MobiDB-lite"/>
    </source>
</evidence>
<proteinExistence type="predicted"/>
<dbReference type="GO" id="GO:0034497">
    <property type="term" value="P:protein localization to phagophore assembly site"/>
    <property type="evidence" value="ECO:0007669"/>
    <property type="project" value="TreeGrafter"/>
</dbReference>
<dbReference type="GO" id="GO:0000407">
    <property type="term" value="C:phagophore assembly site"/>
    <property type="evidence" value="ECO:0007669"/>
    <property type="project" value="TreeGrafter"/>
</dbReference>
<feature type="region of interest" description="Disordered" evidence="2">
    <location>
        <begin position="452"/>
        <end position="553"/>
    </location>
</feature>
<feature type="domain" description="Autophagy-related protein 13 N-terminal" evidence="3">
    <location>
        <begin position="128"/>
        <end position="242"/>
    </location>
</feature>
<dbReference type="InterPro" id="IPR036570">
    <property type="entry name" value="HORMA_dom_sf"/>
</dbReference>
<protein>
    <recommendedName>
        <fullName evidence="3">Autophagy-related protein 13 N-terminal domain-containing protein</fullName>
    </recommendedName>
</protein>
<dbReference type="EMBL" id="QXFW01000070">
    <property type="protein sequence ID" value="KAE9026830.1"/>
    <property type="molecule type" value="Genomic_DNA"/>
</dbReference>
<reference evidence="4 5" key="1">
    <citation type="submission" date="2018-09" db="EMBL/GenBank/DDBJ databases">
        <title>Genomic investigation of the strawberry pathogen Phytophthora fragariae indicates pathogenicity is determined by transcriptional variation in three key races.</title>
        <authorList>
            <person name="Adams T.M."/>
            <person name="Armitage A.D."/>
            <person name="Sobczyk M.K."/>
            <person name="Bates H.J."/>
            <person name="Dunwell J.M."/>
            <person name="Nellist C.F."/>
            <person name="Harrison R.J."/>
        </authorList>
    </citation>
    <scope>NUCLEOTIDE SEQUENCE [LARGE SCALE GENOMIC DNA]</scope>
    <source>
        <strain evidence="4 5">SCRP245</strain>
    </source>
</reference>
<dbReference type="Proteomes" id="UP000460718">
    <property type="component" value="Unassembled WGS sequence"/>
</dbReference>
<feature type="compositionally biased region" description="Polar residues" evidence="2">
    <location>
        <begin position="470"/>
        <end position="487"/>
    </location>
</feature>
<dbReference type="GO" id="GO:0005829">
    <property type="term" value="C:cytosol"/>
    <property type="evidence" value="ECO:0007669"/>
    <property type="project" value="TreeGrafter"/>
</dbReference>
<feature type="compositionally biased region" description="Polar residues" evidence="2">
    <location>
        <begin position="523"/>
        <end position="546"/>
    </location>
</feature>
<sequence>MMSSVDLSNSGRVPPTSAQQIAASNTRYNAHNMRYAAPPPRASGSSTGRAKTEQVVLEFLYKAAELIVQSRVNLQAEPELRRGSRRARFNLDIDEVQAVREAMAAWKEDVRLPLAIDVLWDAGDGHKRLLERWSVTFAADGEGPAALLGSTQDVIQQLKEVCKRISVLLRALFSFMRQLPAHRLFAQSYPSMLSYAMHAAPASYATRAFEAERVATSGYSFIPIATPFGLLKIAAVYRRDCDQFTERQEQAAPARIFHDNYIIQDYVPGSPELVPASAPVSSRTNAAMADAPMRVTDLRSDSFVPVSDAEQFGGNVGGLQRRRSSPRSIPTSAQQQFSSTGPIGDSGADDDVVVRTQPGMSKPMAIPRVSSKGGMAAAGGREGDAATGYADEQSDGKIIQHAHSYGGEDEVLLRGAAANPNVTAAPYGYGNVAIEREQQHTSSPSLAFQQRQQQLWEGGATHQDAESGLHVSQTSFHDEPPTSNSNAAYHRLSTPPRHPKSISLLRTGRTSPALTHKPFLPGNETQHTPGSLDNFTLDSGSPSPAQQYVPRRRKSSFNGAFVSDSSIGSTNEAFTGAPEGVQEDLQTKSAAVAVDAITKTEVIAIRPGGSKHPPTDGIPMFSSSPPFQANPCELLSTSPGYSYSKNYLRSGSSNVPTFITTDQFQLGLHGAKRSSFSSSAGLISAKKRGFSPDFSDSGVTAWGISPDTPDAFGLAIVDAAGSSSGGRPRFLSLSGSVDAGGASSDGQSDDLDADSTDMILPFAIEERSSIGSSATTAADSVSTGISSTLNRSSGASLDTASVGSFLHQIKNAPRLSKFASALTPSAPDGESDKTSDEKSTAPAPTSIFDDELAGFRSLRDELARVL</sequence>
<dbReference type="AlphaFoldDB" id="A0A6A3MA94"/>
<evidence type="ECO:0000313" key="5">
    <source>
        <dbReference type="Proteomes" id="UP000460718"/>
    </source>
</evidence>
<dbReference type="GO" id="GO:1990316">
    <property type="term" value="C:Atg1/ULK1 kinase complex"/>
    <property type="evidence" value="ECO:0007669"/>
    <property type="project" value="InterPro"/>
</dbReference>
<evidence type="ECO:0000256" key="1">
    <source>
        <dbReference type="ARBA" id="ARBA00023006"/>
    </source>
</evidence>
<dbReference type="GO" id="GO:0000423">
    <property type="term" value="P:mitophagy"/>
    <property type="evidence" value="ECO:0007669"/>
    <property type="project" value="TreeGrafter"/>
</dbReference>
<dbReference type="InterPro" id="IPR018731">
    <property type="entry name" value="Atg13_N"/>
</dbReference>
<comment type="caution">
    <text evidence="4">The sequence shown here is derived from an EMBL/GenBank/DDBJ whole genome shotgun (WGS) entry which is preliminary data.</text>
</comment>
<gene>
    <name evidence="4" type="ORF">PF011_g2359</name>
</gene>
<organism evidence="4 5">
    <name type="scientific">Phytophthora fragariae</name>
    <dbReference type="NCBI Taxonomy" id="53985"/>
    <lineage>
        <taxon>Eukaryota</taxon>
        <taxon>Sar</taxon>
        <taxon>Stramenopiles</taxon>
        <taxon>Oomycota</taxon>
        <taxon>Peronosporomycetes</taxon>
        <taxon>Peronosporales</taxon>
        <taxon>Peronosporaceae</taxon>
        <taxon>Phytophthora</taxon>
    </lineage>
</organism>
<dbReference type="Pfam" id="PF10033">
    <property type="entry name" value="ATG13"/>
    <property type="match status" value="1"/>
</dbReference>
<evidence type="ECO:0000259" key="3">
    <source>
        <dbReference type="Pfam" id="PF10033"/>
    </source>
</evidence>
<dbReference type="Gene3D" id="3.30.900.10">
    <property type="entry name" value="HORMA domain"/>
    <property type="match status" value="1"/>
</dbReference>
<accession>A0A6A3MA94</accession>
<keyword evidence="1" id="KW-0072">Autophagy</keyword>
<feature type="region of interest" description="Disordered" evidence="2">
    <location>
        <begin position="309"/>
        <end position="390"/>
    </location>
</feature>
<dbReference type="InterPro" id="IPR040182">
    <property type="entry name" value="ATG13"/>
</dbReference>
<dbReference type="GO" id="GO:0034727">
    <property type="term" value="P:piecemeal microautophagy of the nucleus"/>
    <property type="evidence" value="ECO:0007669"/>
    <property type="project" value="TreeGrafter"/>
</dbReference>
<dbReference type="PANTHER" id="PTHR13430:SF4">
    <property type="entry name" value="AUTOPHAGY-RELATED PROTEIN 13"/>
    <property type="match status" value="1"/>
</dbReference>
<feature type="region of interest" description="Disordered" evidence="2">
    <location>
        <begin position="818"/>
        <end position="847"/>
    </location>
</feature>
<dbReference type="PANTHER" id="PTHR13430">
    <property type="match status" value="1"/>
</dbReference>
<evidence type="ECO:0000313" key="4">
    <source>
        <dbReference type="EMBL" id="KAE9026830.1"/>
    </source>
</evidence>
<name>A0A6A3MA94_9STRA</name>